<dbReference type="Proteomes" id="UP000228496">
    <property type="component" value="Unassembled WGS sequence"/>
</dbReference>
<keyword evidence="1" id="KW-0472">Membrane</keyword>
<reference evidence="2 3" key="1">
    <citation type="submission" date="2017-09" db="EMBL/GenBank/DDBJ databases">
        <title>Depth-based differentiation of microbial function through sediment-hosted aquifers and enrichment of novel symbionts in the deep terrestrial subsurface.</title>
        <authorList>
            <person name="Probst A.J."/>
            <person name="Ladd B."/>
            <person name="Jarett J.K."/>
            <person name="Geller-Mcgrath D.E."/>
            <person name="Sieber C.M."/>
            <person name="Emerson J.B."/>
            <person name="Anantharaman K."/>
            <person name="Thomas B.C."/>
            <person name="Malmstrom R."/>
            <person name="Stieglmeier M."/>
            <person name="Klingl A."/>
            <person name="Woyke T."/>
            <person name="Ryan C.M."/>
            <person name="Banfield J.F."/>
        </authorList>
    </citation>
    <scope>NUCLEOTIDE SEQUENCE [LARGE SCALE GENOMIC DNA]</scope>
    <source>
        <strain evidence="2">CG10_big_fil_rev_8_21_14_0_10_36_16</strain>
    </source>
</reference>
<evidence type="ECO:0000313" key="3">
    <source>
        <dbReference type="Proteomes" id="UP000228496"/>
    </source>
</evidence>
<feature type="transmembrane region" description="Helical" evidence="1">
    <location>
        <begin position="33"/>
        <end position="55"/>
    </location>
</feature>
<sequence length="72" mass="8418">MRYPEFKPLPLHVVIICILIPEFIFILDKEIEPWMLLAGFLGGLSFYYFILLPILKFIDGLSAKAYNKIFSH</sequence>
<name>A0A2J0Q7T7_9BACT</name>
<evidence type="ECO:0000313" key="2">
    <source>
        <dbReference type="EMBL" id="PJE51146.1"/>
    </source>
</evidence>
<dbReference type="AlphaFoldDB" id="A0A2J0Q7T7"/>
<comment type="caution">
    <text evidence="2">The sequence shown here is derived from an EMBL/GenBank/DDBJ whole genome shotgun (WGS) entry which is preliminary data.</text>
</comment>
<accession>A0A2J0Q7T7</accession>
<feature type="transmembrane region" description="Helical" evidence="1">
    <location>
        <begin position="9"/>
        <end position="27"/>
    </location>
</feature>
<keyword evidence="1" id="KW-1133">Transmembrane helix</keyword>
<evidence type="ECO:0000256" key="1">
    <source>
        <dbReference type="SAM" id="Phobius"/>
    </source>
</evidence>
<keyword evidence="1" id="KW-0812">Transmembrane</keyword>
<protein>
    <submittedName>
        <fullName evidence="2">Uncharacterized protein</fullName>
    </submittedName>
</protein>
<dbReference type="EMBL" id="PCXQ01000004">
    <property type="protein sequence ID" value="PJE51146.1"/>
    <property type="molecule type" value="Genomic_DNA"/>
</dbReference>
<gene>
    <name evidence="2" type="ORF">COV29_02635</name>
</gene>
<organism evidence="2 3">
    <name type="scientific">Candidatus Yanofskybacteria bacterium CG10_big_fil_rev_8_21_14_0_10_36_16</name>
    <dbReference type="NCBI Taxonomy" id="1975096"/>
    <lineage>
        <taxon>Bacteria</taxon>
        <taxon>Candidatus Yanofskyibacteriota</taxon>
    </lineage>
</organism>
<proteinExistence type="predicted"/>